<organism evidence="5 6">
    <name type="scientific">Lawsonibacter faecis</name>
    <dbReference type="NCBI Taxonomy" id="2763052"/>
    <lineage>
        <taxon>Bacteria</taxon>
        <taxon>Bacillati</taxon>
        <taxon>Bacillota</taxon>
        <taxon>Clostridia</taxon>
        <taxon>Eubacteriales</taxon>
        <taxon>Oscillospiraceae</taxon>
        <taxon>Lawsonibacter</taxon>
    </lineage>
</organism>
<dbReference type="InterPro" id="IPR010994">
    <property type="entry name" value="RuvA_2-like"/>
</dbReference>
<comment type="catalytic activity">
    <reaction evidence="3">
        <text>ATP + H2O = ADP + phosphate + H(+)</text>
        <dbReference type="Rhea" id="RHEA:13065"/>
        <dbReference type="ChEBI" id="CHEBI:15377"/>
        <dbReference type="ChEBI" id="CHEBI:15378"/>
        <dbReference type="ChEBI" id="CHEBI:30616"/>
        <dbReference type="ChEBI" id="CHEBI:43474"/>
        <dbReference type="ChEBI" id="CHEBI:456216"/>
        <dbReference type="EC" id="5.6.2.3"/>
    </reaction>
</comment>
<dbReference type="InterPro" id="IPR027417">
    <property type="entry name" value="P-loop_NTPase"/>
</dbReference>
<dbReference type="GO" id="GO:0017116">
    <property type="term" value="F:single-stranded DNA helicase activity"/>
    <property type="evidence" value="ECO:0007669"/>
    <property type="project" value="TreeGrafter"/>
</dbReference>
<dbReference type="PANTHER" id="PTHR43788:SF6">
    <property type="entry name" value="DNA HELICASE B"/>
    <property type="match status" value="1"/>
</dbReference>
<dbReference type="GO" id="GO:0006310">
    <property type="term" value="P:DNA recombination"/>
    <property type="evidence" value="ECO:0007669"/>
    <property type="project" value="InterPro"/>
</dbReference>
<dbReference type="InterPro" id="IPR041451">
    <property type="entry name" value="RecD2_SH13"/>
</dbReference>
<dbReference type="Gene3D" id="3.40.50.300">
    <property type="entry name" value="P-loop containing nucleotide triphosphate hydrolases"/>
    <property type="match status" value="2"/>
</dbReference>
<dbReference type="Gene3D" id="2.30.30.940">
    <property type="match status" value="1"/>
</dbReference>
<keyword evidence="6" id="KW-1185">Reference proteome</keyword>
<dbReference type="CDD" id="cd17933">
    <property type="entry name" value="DEXSc_RecD-like"/>
    <property type="match status" value="1"/>
</dbReference>
<dbReference type="EC" id="5.6.2.3" evidence="3"/>
<feature type="binding site" evidence="3">
    <location>
        <begin position="350"/>
        <end position="354"/>
    </location>
    <ligand>
        <name>ATP</name>
        <dbReference type="ChEBI" id="CHEBI:30616"/>
    </ligand>
</feature>
<dbReference type="InterPro" id="IPR027785">
    <property type="entry name" value="UvrD-like_helicase_C"/>
</dbReference>
<dbReference type="Pfam" id="PF18335">
    <property type="entry name" value="SH3_13"/>
    <property type="match status" value="1"/>
</dbReference>
<dbReference type="SMART" id="SM00382">
    <property type="entry name" value="AAA"/>
    <property type="match status" value="1"/>
</dbReference>
<dbReference type="HAMAP" id="MF_01488">
    <property type="entry name" value="RecD2"/>
    <property type="match status" value="1"/>
</dbReference>
<evidence type="ECO:0000313" key="6">
    <source>
        <dbReference type="Proteomes" id="UP000607645"/>
    </source>
</evidence>
<dbReference type="GO" id="GO:0005524">
    <property type="term" value="F:ATP binding"/>
    <property type="evidence" value="ECO:0007669"/>
    <property type="project" value="UniProtKB-UniRule"/>
</dbReference>
<dbReference type="Gene3D" id="1.10.10.2220">
    <property type="match status" value="1"/>
</dbReference>
<comment type="function">
    <text evidence="3">DNA-dependent ATPase and ATP-dependent 5'-3' DNA helicase. Has no activity on blunt DNA or DNA with 3'-overhangs, requires at least 10 bases of 5'-ssDNA for helicase activity.</text>
</comment>
<comment type="caution">
    <text evidence="5">The sequence shown here is derived from an EMBL/GenBank/DDBJ whole genome shotgun (WGS) entry which is preliminary data.</text>
</comment>
<dbReference type="NCBIfam" id="TIGR01448">
    <property type="entry name" value="recD_rel"/>
    <property type="match status" value="1"/>
</dbReference>
<keyword evidence="3" id="KW-0238">DNA-binding</keyword>
<dbReference type="GO" id="GO:0009338">
    <property type="term" value="C:exodeoxyribonuclease V complex"/>
    <property type="evidence" value="ECO:0007669"/>
    <property type="project" value="TreeGrafter"/>
</dbReference>
<proteinExistence type="inferred from homology"/>
<feature type="domain" description="AAA+ ATPase" evidence="4">
    <location>
        <begin position="339"/>
        <end position="484"/>
    </location>
</feature>
<evidence type="ECO:0000259" key="4">
    <source>
        <dbReference type="SMART" id="SM00382"/>
    </source>
</evidence>
<evidence type="ECO:0000313" key="5">
    <source>
        <dbReference type="EMBL" id="MBC5737199.1"/>
    </source>
</evidence>
<reference evidence="5" key="1">
    <citation type="submission" date="2020-08" db="EMBL/GenBank/DDBJ databases">
        <title>Genome public.</title>
        <authorList>
            <person name="Liu C."/>
            <person name="Sun Q."/>
        </authorList>
    </citation>
    <scope>NUCLEOTIDE SEQUENCE</scope>
    <source>
        <strain evidence="5">NSJ-52</strain>
    </source>
</reference>
<sequence length="739" mass="80915">MADSEELNLIEGTVEAVIYQNQENGYTVLKLDCGEQGGITVVGCMPGAAPGEGLSVRGSWMRHASYGEQFKAETVDRRMPAGEKAVFDYLASGAVRGIGAATAKRMVEEFGSETLNILEENPELLTKIHGVTRKRALAMGENFRSQMGMRRLLEFLAANGLPLQLAMPLYRRYGDRTLEVLRSNPYLLVDEELGVSFSLADELALSVGLDGEDPQRLEAGLLFELSHNLNNGHTFLPRHKLIGATAQLLGVEDTEALEDGLEALVERGEVIQEDTAKQEAVYLFDLYEAECFVAQRMADMSAGEMVAPEGLDRILENIQKEQGITYAPQQREAVRLAATAQVMLLTGGPGTGKTTSLRGVLALFEAMGLETALAAPTGRAAKRLGELCGVEAFTIHRLLETQFDSASGRLVFAHDESDPLKADAVIVDETSMVDITLMRALLAALRGECRLVLVGDPDQLPSVGPGNLLGDLIRSGRIPMVRLTEIFRQAAESAIVMNAHAVNRGELPDLHNGSDKDFFFLRRRDAAGTADTIVELCKTRLPQKMGIPADQIQVLSPTRRHTTGTASLNRAIQEALNPGGDGRAERRFGEYVFREGDRVMQVRNNYDILWRQRDGMESGMGVFNGDIGAILKVDSRDETITVDFDGRIVEYTTDLLGELEPAYAVTVHKAQGSEYRAVILAVCDGAPMLLARGVLYTAITRARELFIIVGDEQKVAQMVANDRQQRRYSGLRARLAKME</sequence>
<dbReference type="AlphaFoldDB" id="A0A8J6JKZ7"/>
<dbReference type="Pfam" id="PF23139">
    <property type="entry name" value="OB_YrrC"/>
    <property type="match status" value="1"/>
</dbReference>
<dbReference type="CDD" id="cd18809">
    <property type="entry name" value="SF1_C_RecD"/>
    <property type="match status" value="1"/>
</dbReference>
<keyword evidence="1 3" id="KW-0547">Nucleotide-binding</keyword>
<dbReference type="PANTHER" id="PTHR43788">
    <property type="entry name" value="DNA2/NAM7 HELICASE FAMILY MEMBER"/>
    <property type="match status" value="1"/>
</dbReference>
<dbReference type="Pfam" id="PF14520">
    <property type="entry name" value="HHH_5"/>
    <property type="match status" value="1"/>
</dbReference>
<dbReference type="InterPro" id="IPR003593">
    <property type="entry name" value="AAA+_ATPase"/>
</dbReference>
<dbReference type="InterPro" id="IPR029493">
    <property type="entry name" value="RecD2-like_HHH"/>
</dbReference>
<evidence type="ECO:0000256" key="1">
    <source>
        <dbReference type="ARBA" id="ARBA00022741"/>
    </source>
</evidence>
<dbReference type="Proteomes" id="UP000607645">
    <property type="component" value="Unassembled WGS sequence"/>
</dbReference>
<keyword evidence="3" id="KW-0378">Hydrolase</keyword>
<dbReference type="InterPro" id="IPR050534">
    <property type="entry name" value="Coronavir_polyprotein_1ab"/>
</dbReference>
<evidence type="ECO:0000256" key="2">
    <source>
        <dbReference type="ARBA" id="ARBA00022840"/>
    </source>
</evidence>
<dbReference type="Pfam" id="PF13604">
    <property type="entry name" value="AAA_30"/>
    <property type="match status" value="1"/>
</dbReference>
<dbReference type="GO" id="GO:0043139">
    <property type="term" value="F:5'-3' DNA helicase activity"/>
    <property type="evidence" value="ECO:0007669"/>
    <property type="project" value="UniProtKB-UniRule"/>
</dbReference>
<keyword evidence="2 3" id="KW-0067">ATP-binding</keyword>
<gene>
    <name evidence="3" type="primary">recD2</name>
    <name evidence="5" type="ORF">H8S62_09275</name>
</gene>
<protein>
    <recommendedName>
        <fullName evidence="3">ATP-dependent RecD2 DNA helicase</fullName>
        <ecNumber evidence="3">5.6.2.3</ecNumber>
    </recommendedName>
    <alternativeName>
        <fullName evidence="3">DNA 5'-3' helicase subunit RecD2</fullName>
    </alternativeName>
</protein>
<evidence type="ECO:0000256" key="3">
    <source>
        <dbReference type="HAMAP-Rule" id="MF_01488"/>
    </source>
</evidence>
<dbReference type="RefSeq" id="WP_186919099.1">
    <property type="nucleotide sequence ID" value="NZ_JACOPQ010000006.1"/>
</dbReference>
<dbReference type="Pfam" id="PF14490">
    <property type="entry name" value="HHH_RecD2"/>
    <property type="match status" value="1"/>
</dbReference>
<dbReference type="InterPro" id="IPR055446">
    <property type="entry name" value="RecD2_N_OB"/>
</dbReference>
<dbReference type="GO" id="GO:0016787">
    <property type="term" value="F:hydrolase activity"/>
    <property type="evidence" value="ECO:0007669"/>
    <property type="project" value="UniProtKB-KW"/>
</dbReference>
<dbReference type="SUPFAM" id="SSF47781">
    <property type="entry name" value="RuvA domain 2-like"/>
    <property type="match status" value="1"/>
</dbReference>
<keyword evidence="3" id="KW-0413">Isomerase</keyword>
<dbReference type="GO" id="GO:0003677">
    <property type="term" value="F:DNA binding"/>
    <property type="evidence" value="ECO:0007669"/>
    <property type="project" value="UniProtKB-UniRule"/>
</dbReference>
<dbReference type="Pfam" id="PF13538">
    <property type="entry name" value="UvrD_C_2"/>
    <property type="match status" value="1"/>
</dbReference>
<dbReference type="InterPro" id="IPR006345">
    <property type="entry name" value="RecD2"/>
</dbReference>
<dbReference type="EMBL" id="JACOPQ010000006">
    <property type="protein sequence ID" value="MBC5737199.1"/>
    <property type="molecule type" value="Genomic_DNA"/>
</dbReference>
<accession>A0A8J6JKZ7</accession>
<comment type="similarity">
    <text evidence="3">Belongs to the RecD family. RecD2 subfamily.</text>
</comment>
<dbReference type="SUPFAM" id="SSF52540">
    <property type="entry name" value="P-loop containing nucleoside triphosphate hydrolases"/>
    <property type="match status" value="1"/>
</dbReference>
<dbReference type="Gene3D" id="1.10.150.20">
    <property type="entry name" value="5' to 3' exonuclease, C-terminal subdomain"/>
    <property type="match status" value="1"/>
</dbReference>
<name>A0A8J6JKZ7_9FIRM</name>
<keyword evidence="3 5" id="KW-0347">Helicase</keyword>